<dbReference type="AlphaFoldDB" id="A0A1H6IAY2"/>
<organism evidence="2 3">
    <name type="scientific">Ruminococcus flavefaciens</name>
    <dbReference type="NCBI Taxonomy" id="1265"/>
    <lineage>
        <taxon>Bacteria</taxon>
        <taxon>Bacillati</taxon>
        <taxon>Bacillota</taxon>
        <taxon>Clostridia</taxon>
        <taxon>Eubacteriales</taxon>
        <taxon>Oscillospiraceae</taxon>
        <taxon>Ruminococcus</taxon>
    </lineage>
</organism>
<name>A0A1H6IAY2_RUMFL</name>
<dbReference type="OrthoDB" id="1817824at2"/>
<gene>
    <name evidence="2" type="ORF">SAMN02910265_00767</name>
</gene>
<dbReference type="EMBL" id="FNWV01000002">
    <property type="protein sequence ID" value="SEH45921.1"/>
    <property type="molecule type" value="Genomic_DNA"/>
</dbReference>
<evidence type="ECO:0000313" key="3">
    <source>
        <dbReference type="Proteomes" id="UP000183190"/>
    </source>
</evidence>
<evidence type="ECO:0000256" key="1">
    <source>
        <dbReference type="SAM" id="MobiDB-lite"/>
    </source>
</evidence>
<sequence length="259" mass="27981">MKRIIALSCFAAVVLTGCGLIGQKDGKANNEAATAATEASTTAAEETTTEAETTAEATTKEAVTDPAATTTEPDGNVSAGGLMDMYPAIYQSVIKDVFDKTAAEHDGMASIEFGFRDLDTDGIPELLLKYGSCEADFQIHLYKIDPEDGADDLGVIGGGHTSFAYDENTGDLVIVWGHMGAASINYFKWENDNLKSSGSYDFNIDEKTPSYEAVLEEKGIRYMDVVYATKYSDGSVKSYFSHPNGESEEFDELYLDYMG</sequence>
<feature type="compositionally biased region" description="Low complexity" evidence="1">
    <location>
        <begin position="32"/>
        <end position="57"/>
    </location>
</feature>
<evidence type="ECO:0000313" key="2">
    <source>
        <dbReference type="EMBL" id="SEH45921.1"/>
    </source>
</evidence>
<dbReference type="Proteomes" id="UP000183190">
    <property type="component" value="Unassembled WGS sequence"/>
</dbReference>
<proteinExistence type="predicted"/>
<feature type="region of interest" description="Disordered" evidence="1">
    <location>
        <begin position="32"/>
        <end position="76"/>
    </location>
</feature>
<dbReference type="RefSeq" id="WP_074714570.1">
    <property type="nucleotide sequence ID" value="NZ_FNWV01000002.1"/>
</dbReference>
<accession>A0A1H6IAY2</accession>
<protein>
    <submittedName>
        <fullName evidence="2">Uncharacterized protein</fullName>
    </submittedName>
</protein>
<reference evidence="2 3" key="1">
    <citation type="submission" date="2016-10" db="EMBL/GenBank/DDBJ databases">
        <authorList>
            <person name="de Groot N.N."/>
        </authorList>
    </citation>
    <scope>NUCLEOTIDE SEQUENCE [LARGE SCALE GENOMIC DNA]</scope>
    <source>
        <strain evidence="2 3">YAD2003</strain>
    </source>
</reference>
<dbReference type="PROSITE" id="PS51257">
    <property type="entry name" value="PROKAR_LIPOPROTEIN"/>
    <property type="match status" value="1"/>
</dbReference>